<dbReference type="Gene3D" id="3.20.170.20">
    <property type="entry name" value="Protein of unknown function DUF952"/>
    <property type="match status" value="1"/>
</dbReference>
<reference evidence="1 2" key="1">
    <citation type="submission" date="2019-02" db="EMBL/GenBank/DDBJ databases">
        <authorList>
            <person name="Fomenkov A."/>
            <person name="Dubinina G."/>
            <person name="Grabovich M."/>
            <person name="Vincze T."/>
            <person name="Roberts R.J."/>
        </authorList>
    </citation>
    <scope>NUCLEOTIDE SEQUENCE [LARGE SCALE GENOMIC DNA]</scope>
    <source>
        <strain evidence="1 2">P</strain>
    </source>
</reference>
<dbReference type="PANTHER" id="PTHR34129">
    <property type="entry name" value="BLR1139 PROTEIN"/>
    <property type="match status" value="1"/>
</dbReference>
<dbReference type="PANTHER" id="PTHR34129:SF1">
    <property type="entry name" value="DUF952 DOMAIN-CONTAINING PROTEIN"/>
    <property type="match status" value="1"/>
</dbReference>
<name>A0A5C1QAN3_9SPIO</name>
<gene>
    <name evidence="1" type="ORF">EW093_10825</name>
</gene>
<evidence type="ECO:0000313" key="2">
    <source>
        <dbReference type="Proteomes" id="UP000323824"/>
    </source>
</evidence>
<dbReference type="SUPFAM" id="SSF56399">
    <property type="entry name" value="ADP-ribosylation"/>
    <property type="match status" value="1"/>
</dbReference>
<dbReference type="Proteomes" id="UP000323824">
    <property type="component" value="Chromosome"/>
</dbReference>
<evidence type="ECO:0000313" key="1">
    <source>
        <dbReference type="EMBL" id="QEN05183.1"/>
    </source>
</evidence>
<accession>A0A5C1QAN3</accession>
<protein>
    <submittedName>
        <fullName evidence="1">DUF952 domain-containing protein</fullName>
    </submittedName>
</protein>
<reference evidence="1 2" key="2">
    <citation type="submission" date="2019-09" db="EMBL/GenBank/DDBJ databases">
        <title>Complete Genome Sequence and Methylome Analysis of free living Spirochaetas.</title>
        <authorList>
            <person name="Leshcheva N."/>
            <person name="Mikheeva N."/>
        </authorList>
    </citation>
    <scope>NUCLEOTIDE SEQUENCE [LARGE SCALE GENOMIC DNA]</scope>
    <source>
        <strain evidence="1 2">P</strain>
    </source>
</reference>
<organism evidence="1 2">
    <name type="scientific">Thiospirochaeta perfilievii</name>
    <dbReference type="NCBI Taxonomy" id="252967"/>
    <lineage>
        <taxon>Bacteria</taxon>
        <taxon>Pseudomonadati</taxon>
        <taxon>Spirochaetota</taxon>
        <taxon>Spirochaetia</taxon>
        <taxon>Spirochaetales</taxon>
        <taxon>Spirochaetaceae</taxon>
        <taxon>Thiospirochaeta</taxon>
    </lineage>
</organism>
<dbReference type="EMBL" id="CP035807">
    <property type="protein sequence ID" value="QEN05183.1"/>
    <property type="molecule type" value="Genomic_DNA"/>
</dbReference>
<dbReference type="OrthoDB" id="5638018at2"/>
<proteinExistence type="predicted"/>
<dbReference type="KEGG" id="sper:EW093_10825"/>
<dbReference type="Pfam" id="PF06108">
    <property type="entry name" value="DUF952"/>
    <property type="match status" value="1"/>
</dbReference>
<dbReference type="InterPro" id="IPR009297">
    <property type="entry name" value="DUF952"/>
</dbReference>
<dbReference type="RefSeq" id="WP_149568424.1">
    <property type="nucleotide sequence ID" value="NZ_CP035807.1"/>
</dbReference>
<keyword evidence="2" id="KW-1185">Reference proteome</keyword>
<sequence>MIYHLINKEKWNKVKSKVYYRPKSVDREGYIHCSYDDQLLKVAESFHRGEEGLLVLCINEQFLGDMLRSEDLFNLNEKYPHVYGELPIKSIEKVVPLEVNESGDFIKPNLESISTLVVEQGEWT</sequence>
<dbReference type="AlphaFoldDB" id="A0A5C1QAN3"/>